<dbReference type="OrthoDB" id="694355at2759"/>
<accession>A0A5J9VZ61</accession>
<comment type="caution">
    <text evidence="1">The sequence shown here is derived from an EMBL/GenBank/DDBJ whole genome shotgun (WGS) entry which is preliminary data.</text>
</comment>
<feature type="non-terminal residue" evidence="1">
    <location>
        <position position="1"/>
    </location>
</feature>
<dbReference type="EMBL" id="RWGY01000007">
    <property type="protein sequence ID" value="TVU41742.1"/>
    <property type="molecule type" value="Genomic_DNA"/>
</dbReference>
<dbReference type="PANTHER" id="PTHR33085">
    <property type="entry name" value="OS12G0113100 PROTEIN-RELATED"/>
    <property type="match status" value="1"/>
</dbReference>
<name>A0A5J9VZ61_9POAL</name>
<gene>
    <name evidence="1" type="ORF">EJB05_15288</name>
</gene>
<dbReference type="Gramene" id="TVU41742">
    <property type="protein sequence ID" value="TVU41742"/>
    <property type="gene ID" value="EJB05_15288"/>
</dbReference>
<reference evidence="1 2" key="1">
    <citation type="journal article" date="2019" name="Sci. Rep.">
        <title>A high-quality genome of Eragrostis curvula grass provides insights into Poaceae evolution and supports new strategies to enhance forage quality.</title>
        <authorList>
            <person name="Carballo J."/>
            <person name="Santos B.A.C.M."/>
            <person name="Zappacosta D."/>
            <person name="Garbus I."/>
            <person name="Selva J.P."/>
            <person name="Gallo C.A."/>
            <person name="Diaz A."/>
            <person name="Albertini E."/>
            <person name="Caccamo M."/>
            <person name="Echenique V."/>
        </authorList>
    </citation>
    <scope>NUCLEOTIDE SEQUENCE [LARGE SCALE GENOMIC DNA]</scope>
    <source>
        <strain evidence="2">cv. Victoria</strain>
        <tissue evidence="1">Leaf</tissue>
    </source>
</reference>
<proteinExistence type="predicted"/>
<organism evidence="1 2">
    <name type="scientific">Eragrostis curvula</name>
    <name type="common">weeping love grass</name>
    <dbReference type="NCBI Taxonomy" id="38414"/>
    <lineage>
        <taxon>Eukaryota</taxon>
        <taxon>Viridiplantae</taxon>
        <taxon>Streptophyta</taxon>
        <taxon>Embryophyta</taxon>
        <taxon>Tracheophyta</taxon>
        <taxon>Spermatophyta</taxon>
        <taxon>Magnoliopsida</taxon>
        <taxon>Liliopsida</taxon>
        <taxon>Poales</taxon>
        <taxon>Poaceae</taxon>
        <taxon>PACMAD clade</taxon>
        <taxon>Chloridoideae</taxon>
        <taxon>Eragrostideae</taxon>
        <taxon>Eragrostidinae</taxon>
        <taxon>Eragrostis</taxon>
    </lineage>
</organism>
<evidence type="ECO:0000313" key="2">
    <source>
        <dbReference type="Proteomes" id="UP000324897"/>
    </source>
</evidence>
<dbReference type="PANTHER" id="PTHR33085:SF102">
    <property type="entry name" value="DUF1618 DOMAIN-CONTAINING PROTEIN"/>
    <property type="match status" value="1"/>
</dbReference>
<evidence type="ECO:0000313" key="1">
    <source>
        <dbReference type="EMBL" id="TVU41742.1"/>
    </source>
</evidence>
<protein>
    <submittedName>
        <fullName evidence="1">Uncharacterized protein</fullName>
    </submittedName>
</protein>
<sequence length="176" mass="20061">MSFYRNGTYCFDTVNHEWSFVGDWELPFDGRAEYVPELGAWLGLSSGYPFDLCACTDLAAAIDAHQEPTLRHVWQDFNPPPEEDDFLTYLSKINRRCPPTVPRRWDDWLSNDPREMVNLGSGRFCIAKGFRVQGNVSVGLEVEIDTRERVFAVLTGVEVVRGDSEGSLRMVKHRGI</sequence>
<keyword evidence="2" id="KW-1185">Reference proteome</keyword>
<dbReference type="Proteomes" id="UP000324897">
    <property type="component" value="Chromosome 4"/>
</dbReference>
<dbReference type="Pfam" id="PF07893">
    <property type="entry name" value="DUF1668"/>
    <property type="match status" value="1"/>
</dbReference>
<dbReference type="AlphaFoldDB" id="A0A5J9VZ61"/>
<dbReference type="InterPro" id="IPR012871">
    <property type="entry name" value="DUF1668_ORYSA"/>
</dbReference>